<evidence type="ECO:0000256" key="1">
    <source>
        <dbReference type="SAM" id="MobiDB-lite"/>
    </source>
</evidence>
<feature type="compositionally biased region" description="Polar residues" evidence="1">
    <location>
        <begin position="1"/>
        <end position="15"/>
    </location>
</feature>
<gene>
    <name evidence="3" type="ORF">Tci_171241</name>
</gene>
<feature type="domain" description="Reverse transcriptase Ty1/copia-type" evidence="2">
    <location>
        <begin position="61"/>
        <end position="131"/>
    </location>
</feature>
<dbReference type="Pfam" id="PF07727">
    <property type="entry name" value="RVT_2"/>
    <property type="match status" value="1"/>
</dbReference>
<reference evidence="3" key="1">
    <citation type="journal article" date="2019" name="Sci. Rep.">
        <title>Draft genome of Tanacetum cinerariifolium, the natural source of mosquito coil.</title>
        <authorList>
            <person name="Yamashiro T."/>
            <person name="Shiraishi A."/>
            <person name="Satake H."/>
            <person name="Nakayama K."/>
        </authorList>
    </citation>
    <scope>NUCLEOTIDE SEQUENCE</scope>
</reference>
<feature type="non-terminal residue" evidence="3">
    <location>
        <position position="1"/>
    </location>
</feature>
<organism evidence="3">
    <name type="scientific">Tanacetum cinerariifolium</name>
    <name type="common">Dalmatian daisy</name>
    <name type="synonym">Chrysanthemum cinerariifolium</name>
    <dbReference type="NCBI Taxonomy" id="118510"/>
    <lineage>
        <taxon>Eukaryota</taxon>
        <taxon>Viridiplantae</taxon>
        <taxon>Streptophyta</taxon>
        <taxon>Embryophyta</taxon>
        <taxon>Tracheophyta</taxon>
        <taxon>Spermatophyta</taxon>
        <taxon>Magnoliopsida</taxon>
        <taxon>eudicotyledons</taxon>
        <taxon>Gunneridae</taxon>
        <taxon>Pentapetalae</taxon>
        <taxon>asterids</taxon>
        <taxon>campanulids</taxon>
        <taxon>Asterales</taxon>
        <taxon>Asteraceae</taxon>
        <taxon>Asteroideae</taxon>
        <taxon>Anthemideae</taxon>
        <taxon>Anthemidinae</taxon>
        <taxon>Tanacetum</taxon>
    </lineage>
</organism>
<sequence length="599" mass="69014">QSNGNAGTKDNNNAGQARKEKEPSKITSCYHCGLLIHLFHKSQRVLKMLDLNLLMMLETRNKMDERGIVIRNKTRLVAQGHIQKEGIKYDEVFALVTKIEAITLFLAYASFKDFVVYQMDVKSSFFMERLKKRLKQKKEGIFISQDTYVAKILKKFGFYEVKTASTPMETQKPLLKDEDGEEVDVHIYRSMIGSLIYLTSSRPDIMFAVYAYARYQVNPKCKKQTMVLNSTTEVEYVVASNCCGQTLRYILAQGMVIDNIDQDVEITLVDDTQRRMNEEDLFGVNDLDGDEVVVDVSASEKVHQSVKFVEKEVSTTNLVTTAGEVVTTVGIEVTTAATTPQISKDELTLAQTLIEIKASKPKAIKTAATTVTAAGTRPMEKGIVMQEPSETPSPKPIDSSQQPLKLKTKEELSIEEKSRLFVELVDKRKKHFTRLRAEKIRSKPPTKAQKRNQMYNYLKNMENYKHNQLKNKSFKEIQMLFNNTMKWIEVFIPMDTELVKDSEKSTEGSEKATEEKTWKFCGVLSKKDLRRQSQLMIWTMYPFTRNILHQMWNDVRLQVDYEVEMAYDLLRLIRRQINEGYVPERSVWIHPPDEDKAFN</sequence>
<dbReference type="PANTHER" id="PTHR11439:SF509">
    <property type="entry name" value="RNA-DIRECTED DNA POLYMERASE"/>
    <property type="match status" value="1"/>
</dbReference>
<dbReference type="EMBL" id="BKCJ010041274">
    <property type="protein sequence ID" value="GEV99264.1"/>
    <property type="molecule type" value="Genomic_DNA"/>
</dbReference>
<comment type="caution">
    <text evidence="3">The sequence shown here is derived from an EMBL/GenBank/DDBJ whole genome shotgun (WGS) entry which is preliminary data.</text>
</comment>
<accession>A0A699GVI8</accession>
<evidence type="ECO:0000259" key="2">
    <source>
        <dbReference type="Pfam" id="PF07727"/>
    </source>
</evidence>
<dbReference type="AlphaFoldDB" id="A0A699GVI8"/>
<proteinExistence type="predicted"/>
<dbReference type="PANTHER" id="PTHR11439">
    <property type="entry name" value="GAG-POL-RELATED RETROTRANSPOSON"/>
    <property type="match status" value="1"/>
</dbReference>
<feature type="region of interest" description="Disordered" evidence="1">
    <location>
        <begin position="1"/>
        <end position="20"/>
    </location>
</feature>
<evidence type="ECO:0000313" key="3">
    <source>
        <dbReference type="EMBL" id="GEV99264.1"/>
    </source>
</evidence>
<name>A0A699GVI8_TANCI</name>
<protein>
    <recommendedName>
        <fullName evidence="2">Reverse transcriptase Ty1/copia-type domain-containing protein</fullName>
    </recommendedName>
</protein>
<dbReference type="InterPro" id="IPR013103">
    <property type="entry name" value="RVT_2"/>
</dbReference>